<comment type="subunit">
    <text evidence="4">Component of the EKC/KEOPS complex composed of at least BUD32, CGI121, GON7, KAE1 and PCC1; the whole complex dimerizes.</text>
</comment>
<reference evidence="15 16" key="1">
    <citation type="submission" date="2017-06" db="EMBL/GenBank/DDBJ databases">
        <title>Draft genome sequence of a variant of Elsinoe murrayae.</title>
        <authorList>
            <person name="Cheng Q."/>
        </authorList>
    </citation>
    <scope>NUCLEOTIDE SEQUENCE [LARGE SCALE GENOMIC DNA]</scope>
    <source>
        <strain evidence="15 16">CQ-2017a</strain>
    </source>
</reference>
<evidence type="ECO:0000256" key="6">
    <source>
        <dbReference type="ARBA" id="ARBA00022454"/>
    </source>
</evidence>
<keyword evidence="8" id="KW-0779">Telomere</keyword>
<dbReference type="AlphaFoldDB" id="A0A2K1R1D8"/>
<keyword evidence="6" id="KW-0158">Chromosome</keyword>
<evidence type="ECO:0000256" key="9">
    <source>
        <dbReference type="ARBA" id="ARBA00023015"/>
    </source>
</evidence>
<evidence type="ECO:0000256" key="14">
    <source>
        <dbReference type="SAM" id="MobiDB-lite"/>
    </source>
</evidence>
<evidence type="ECO:0000256" key="4">
    <source>
        <dbReference type="ARBA" id="ARBA00011534"/>
    </source>
</evidence>
<evidence type="ECO:0000256" key="11">
    <source>
        <dbReference type="ARBA" id="ARBA00023163"/>
    </source>
</evidence>
<dbReference type="OrthoDB" id="2288868at2759"/>
<comment type="subcellular location">
    <subcellularLocation>
        <location evidence="2">Chromosome</location>
        <location evidence="2">Telomere</location>
    </subcellularLocation>
    <subcellularLocation>
        <location evidence="1">Nucleus</location>
    </subcellularLocation>
</comment>
<keyword evidence="7" id="KW-0819">tRNA processing</keyword>
<feature type="region of interest" description="Disordered" evidence="14">
    <location>
        <begin position="62"/>
        <end position="135"/>
    </location>
</feature>
<keyword evidence="16" id="KW-1185">Reference proteome</keyword>
<accession>A0A2K1R1D8</accession>
<comment type="function">
    <text evidence="13">Component of the EKC/KEOPS complex that is required for the formation of a threonylcarbamoyl group on adenosine at position 37 (t(6)A37) in tRNAs that read codons beginning with adenine. The complex is probably involved in the transfer of the threonylcarbamoyl moiety of threonylcarbamoyl-AMP (TC-AMP) to the N6 group of A37. GON7 likely plays a supporting role to the catalytic subunit KAE1 in the complex. The EKC/KEOPS complex also promotes both telomere uncapping and telomere elongation. The complex is required for efficient recruitment of transcriptional coactivators.</text>
</comment>
<keyword evidence="12" id="KW-0539">Nucleus</keyword>
<evidence type="ECO:0000313" key="15">
    <source>
        <dbReference type="EMBL" id="PNS21003.1"/>
    </source>
</evidence>
<proteinExistence type="inferred from homology"/>
<evidence type="ECO:0000256" key="3">
    <source>
        <dbReference type="ARBA" id="ARBA00008529"/>
    </source>
</evidence>
<keyword evidence="11" id="KW-0804">Transcription</keyword>
<gene>
    <name evidence="15" type="ORF">CAC42_3340</name>
</gene>
<dbReference type="Pfam" id="PF08738">
    <property type="entry name" value="Gon7"/>
    <property type="match status" value="1"/>
</dbReference>
<evidence type="ECO:0000256" key="12">
    <source>
        <dbReference type="ARBA" id="ARBA00023242"/>
    </source>
</evidence>
<evidence type="ECO:0000256" key="13">
    <source>
        <dbReference type="ARBA" id="ARBA00025393"/>
    </source>
</evidence>
<dbReference type="InterPro" id="IPR014849">
    <property type="entry name" value="EKC/KEOPS_Gon7"/>
</dbReference>
<dbReference type="EMBL" id="NKHZ01000015">
    <property type="protein sequence ID" value="PNS21003.1"/>
    <property type="molecule type" value="Genomic_DNA"/>
</dbReference>
<dbReference type="GO" id="GO:0005634">
    <property type="term" value="C:nucleus"/>
    <property type="evidence" value="ECO:0007669"/>
    <property type="project" value="UniProtKB-SubCell"/>
</dbReference>
<evidence type="ECO:0000256" key="8">
    <source>
        <dbReference type="ARBA" id="ARBA00022895"/>
    </source>
</evidence>
<organism evidence="15 16">
    <name type="scientific">Sphaceloma murrayae</name>
    <dbReference type="NCBI Taxonomy" id="2082308"/>
    <lineage>
        <taxon>Eukaryota</taxon>
        <taxon>Fungi</taxon>
        <taxon>Dikarya</taxon>
        <taxon>Ascomycota</taxon>
        <taxon>Pezizomycotina</taxon>
        <taxon>Dothideomycetes</taxon>
        <taxon>Dothideomycetidae</taxon>
        <taxon>Myriangiales</taxon>
        <taxon>Elsinoaceae</taxon>
        <taxon>Sphaceloma</taxon>
    </lineage>
</organism>
<dbReference type="GO" id="GO:0000781">
    <property type="term" value="C:chromosome, telomeric region"/>
    <property type="evidence" value="ECO:0007669"/>
    <property type="project" value="UniProtKB-SubCell"/>
</dbReference>
<evidence type="ECO:0000256" key="7">
    <source>
        <dbReference type="ARBA" id="ARBA00022694"/>
    </source>
</evidence>
<evidence type="ECO:0000256" key="5">
    <source>
        <dbReference type="ARBA" id="ARBA00019746"/>
    </source>
</evidence>
<protein>
    <recommendedName>
        <fullName evidence="5">EKC/KEOPS complex subunit GON7</fullName>
    </recommendedName>
</protein>
<comment type="similarity">
    <text evidence="3">Belongs to the GON7 family.</text>
</comment>
<keyword evidence="9" id="KW-0805">Transcription regulation</keyword>
<dbReference type="GO" id="GO:0008033">
    <property type="term" value="P:tRNA processing"/>
    <property type="evidence" value="ECO:0007669"/>
    <property type="project" value="UniProtKB-KW"/>
</dbReference>
<feature type="compositionally biased region" description="Acidic residues" evidence="14">
    <location>
        <begin position="81"/>
        <end position="93"/>
    </location>
</feature>
<keyword evidence="10" id="KW-0010">Activator</keyword>
<comment type="caution">
    <text evidence="15">The sequence shown here is derived from an EMBL/GenBank/DDBJ whole genome shotgun (WGS) entry which is preliminary data.</text>
</comment>
<evidence type="ECO:0000256" key="1">
    <source>
        <dbReference type="ARBA" id="ARBA00004123"/>
    </source>
</evidence>
<dbReference type="Proteomes" id="UP000243797">
    <property type="component" value="Unassembled WGS sequence"/>
</dbReference>
<name>A0A2K1R1D8_9PEZI</name>
<evidence type="ECO:0000256" key="10">
    <source>
        <dbReference type="ARBA" id="ARBA00023159"/>
    </source>
</evidence>
<evidence type="ECO:0000313" key="16">
    <source>
        <dbReference type="Proteomes" id="UP000243797"/>
    </source>
</evidence>
<dbReference type="InParanoid" id="A0A2K1R1D8"/>
<evidence type="ECO:0000256" key="2">
    <source>
        <dbReference type="ARBA" id="ARBA00004574"/>
    </source>
</evidence>
<sequence length="135" mass="14545">MQENKLKAAYRSPADQKILDTPLGSIADANASTQARAAYLSDLRSKTSKLQDDINAFLTQKMDEDKAGQVASGLSGKVDEDKEEEMYGEEDPEKDGRATTSVAPSSLPVPPSSDNLIMDEEMTDPEVALAPVGQR</sequence>